<reference evidence="2 3" key="1">
    <citation type="submission" date="2015-08" db="EMBL/GenBank/DDBJ databases">
        <authorList>
            <person name="Babu N.S."/>
            <person name="Beckwith C.J."/>
            <person name="Beseler K.G."/>
            <person name="Brison A."/>
            <person name="Carone J.V."/>
            <person name="Caskin T.P."/>
            <person name="Diamond M."/>
            <person name="Durham M.E."/>
            <person name="Foxe J.M."/>
            <person name="Go M."/>
            <person name="Henderson B.A."/>
            <person name="Jones I.B."/>
            <person name="McGettigan J.A."/>
            <person name="Micheletti S.J."/>
            <person name="Nasrallah M.E."/>
            <person name="Ortiz D."/>
            <person name="Piller C.R."/>
            <person name="Privatt S.R."/>
            <person name="Schneider S.L."/>
            <person name="Sharp S."/>
            <person name="Smith T.C."/>
            <person name="Stanton J.D."/>
            <person name="Ullery H.E."/>
            <person name="Wilson R.J."/>
            <person name="Serrano M.G."/>
            <person name="Buck G."/>
            <person name="Lee V."/>
            <person name="Wang Y."/>
            <person name="Carvalho R."/>
            <person name="Voegtly L."/>
            <person name="Shi R."/>
            <person name="Duckworth R."/>
            <person name="Johnson A."/>
            <person name="Loviza R."/>
            <person name="Walstead R."/>
            <person name="Shah Z."/>
            <person name="Kiflezghi M."/>
            <person name="Wade K."/>
            <person name="Ball S.L."/>
            <person name="Bradley K.W."/>
            <person name="Asai D.J."/>
            <person name="Bowman C.A."/>
            <person name="Russell D.A."/>
            <person name="Pope W.H."/>
            <person name="Jacobs-Sera D."/>
            <person name="Hendrix R.W."/>
            <person name="Hatfull G.F."/>
        </authorList>
    </citation>
    <scope>NUCLEOTIDE SEQUENCE [LARGE SCALE GENOMIC DNA]</scope>
    <source>
        <strain evidence="2 3">DSM 27710</strain>
    </source>
</reference>
<sequence>MPAAGDPGEEGPTMFHPSPDLRSAKSASRTVLAVRLAWNAPSEPGAARPTPAELARDVVMAYGGRVVTSTPESLLAELESPTDTLQCAAALHDRFALERSESGLAVAVRAAVAAGEVLRQGRFLIGEAVGHANELVEMAAPGEVLFTQSVCLGMTRGEVTWEPHPGPAPEIGQPVHRLLAQPGAAVPALPFGGSSLARSRAGALGRALRRSGPLALAGTRAVARGTAEAGRRLSSLPRGQKVAAAVILATVLGTAWLVGTTRQAASIESALEKARPDEALRLADAWFGDSSGRPEARAWQGRVLADLDRLDEARERLGQALEREPGLSSREGIARGLVRTLDESGADRALLLKHRSSALERALLEATLSERYWMRWNSVAVLEKYGLGDRVDRVGIRLLDLQHAGSCGTRIRAAQELGKLGDRRALPALRDAQEKGFPGAFCNLQSAARDAIALIEP</sequence>
<evidence type="ECO:0000313" key="3">
    <source>
        <dbReference type="Proteomes" id="UP000055590"/>
    </source>
</evidence>
<dbReference type="SUPFAM" id="SSF55073">
    <property type="entry name" value="Nucleotide cyclase"/>
    <property type="match status" value="1"/>
</dbReference>
<dbReference type="Proteomes" id="UP000055590">
    <property type="component" value="Chromosome"/>
</dbReference>
<evidence type="ECO:0000313" key="2">
    <source>
        <dbReference type="EMBL" id="AKU89861.1"/>
    </source>
</evidence>
<keyword evidence="2" id="KW-0418">Kinase</keyword>
<keyword evidence="2" id="KW-0723">Serine/threonine-protein kinase</keyword>
<evidence type="ECO:0000256" key="1">
    <source>
        <dbReference type="SAM" id="MobiDB-lite"/>
    </source>
</evidence>
<dbReference type="EMBL" id="CP012332">
    <property type="protein sequence ID" value="AKU89861.1"/>
    <property type="molecule type" value="Genomic_DNA"/>
</dbReference>
<dbReference type="Gene3D" id="1.25.40.10">
    <property type="entry name" value="Tetratricopeptide repeat domain"/>
    <property type="match status" value="1"/>
</dbReference>
<name>A0A0K1P8X4_9BACT</name>
<feature type="region of interest" description="Disordered" evidence="1">
    <location>
        <begin position="1"/>
        <end position="22"/>
    </location>
</feature>
<keyword evidence="2" id="KW-0808">Transferase</keyword>
<accession>A0A0K1P8X4</accession>
<dbReference type="InterPro" id="IPR029787">
    <property type="entry name" value="Nucleotide_cyclase"/>
</dbReference>
<protein>
    <submittedName>
        <fullName evidence="2">Serine/threonine protein kinase</fullName>
    </submittedName>
</protein>
<dbReference type="Gene3D" id="3.30.70.1230">
    <property type="entry name" value="Nucleotide cyclase"/>
    <property type="match status" value="1"/>
</dbReference>
<keyword evidence="3" id="KW-1185">Reference proteome</keyword>
<dbReference type="KEGG" id="vin:AKJ08_0248"/>
<dbReference type="GO" id="GO:0004674">
    <property type="term" value="F:protein serine/threonine kinase activity"/>
    <property type="evidence" value="ECO:0007669"/>
    <property type="project" value="UniProtKB-KW"/>
</dbReference>
<dbReference type="InterPro" id="IPR011990">
    <property type="entry name" value="TPR-like_helical_dom_sf"/>
</dbReference>
<dbReference type="AlphaFoldDB" id="A0A0K1P8X4"/>
<organism evidence="2 3">
    <name type="scientific">Vulgatibacter incomptus</name>
    <dbReference type="NCBI Taxonomy" id="1391653"/>
    <lineage>
        <taxon>Bacteria</taxon>
        <taxon>Pseudomonadati</taxon>
        <taxon>Myxococcota</taxon>
        <taxon>Myxococcia</taxon>
        <taxon>Myxococcales</taxon>
        <taxon>Cystobacterineae</taxon>
        <taxon>Vulgatibacteraceae</taxon>
        <taxon>Vulgatibacter</taxon>
    </lineage>
</organism>
<gene>
    <name evidence="2" type="ORF">AKJ08_0248</name>
</gene>
<proteinExistence type="predicted"/>